<evidence type="ECO:0000256" key="1">
    <source>
        <dbReference type="SAM" id="MobiDB-lite"/>
    </source>
</evidence>
<reference evidence="2" key="1">
    <citation type="journal article" date="2020" name="Fungal Divers.">
        <title>Resolving the Mortierellaceae phylogeny through synthesis of multi-gene phylogenetics and phylogenomics.</title>
        <authorList>
            <person name="Vandepol N."/>
            <person name="Liber J."/>
            <person name="Desiro A."/>
            <person name="Na H."/>
            <person name="Kennedy M."/>
            <person name="Barry K."/>
            <person name="Grigoriev I.V."/>
            <person name="Miller A.N."/>
            <person name="O'Donnell K."/>
            <person name="Stajich J.E."/>
            <person name="Bonito G."/>
        </authorList>
    </citation>
    <scope>NUCLEOTIDE SEQUENCE</scope>
    <source>
        <strain evidence="2">MES-2147</strain>
    </source>
</reference>
<dbReference type="AlphaFoldDB" id="A0A9P6LZG3"/>
<organism evidence="2 3">
    <name type="scientific">Modicella reniformis</name>
    <dbReference type="NCBI Taxonomy" id="1440133"/>
    <lineage>
        <taxon>Eukaryota</taxon>
        <taxon>Fungi</taxon>
        <taxon>Fungi incertae sedis</taxon>
        <taxon>Mucoromycota</taxon>
        <taxon>Mortierellomycotina</taxon>
        <taxon>Mortierellomycetes</taxon>
        <taxon>Mortierellales</taxon>
        <taxon>Mortierellaceae</taxon>
        <taxon>Modicella</taxon>
    </lineage>
</organism>
<feature type="compositionally biased region" description="Polar residues" evidence="1">
    <location>
        <begin position="138"/>
        <end position="147"/>
    </location>
</feature>
<feature type="compositionally biased region" description="Low complexity" evidence="1">
    <location>
        <begin position="183"/>
        <end position="195"/>
    </location>
</feature>
<comment type="caution">
    <text evidence="2">The sequence shown here is derived from an EMBL/GenBank/DDBJ whole genome shotgun (WGS) entry which is preliminary data.</text>
</comment>
<accession>A0A9P6LZG3</accession>
<keyword evidence="3" id="KW-1185">Reference proteome</keyword>
<feature type="region of interest" description="Disordered" evidence="1">
    <location>
        <begin position="77"/>
        <end position="161"/>
    </location>
</feature>
<feature type="compositionally biased region" description="Basic and acidic residues" evidence="1">
    <location>
        <begin position="118"/>
        <end position="136"/>
    </location>
</feature>
<feature type="region of interest" description="Disordered" evidence="1">
    <location>
        <begin position="178"/>
        <end position="231"/>
    </location>
</feature>
<dbReference type="OrthoDB" id="10666612at2759"/>
<evidence type="ECO:0000313" key="2">
    <source>
        <dbReference type="EMBL" id="KAF9954905.1"/>
    </source>
</evidence>
<name>A0A9P6LZG3_9FUNG</name>
<dbReference type="EMBL" id="JAAAHW010006794">
    <property type="protein sequence ID" value="KAF9954905.1"/>
    <property type="molecule type" value="Genomic_DNA"/>
</dbReference>
<protein>
    <submittedName>
        <fullName evidence="2">Uncharacterized protein</fullName>
    </submittedName>
</protein>
<feature type="compositionally biased region" description="Polar residues" evidence="1">
    <location>
        <begin position="96"/>
        <end position="106"/>
    </location>
</feature>
<proteinExistence type="predicted"/>
<evidence type="ECO:0000313" key="3">
    <source>
        <dbReference type="Proteomes" id="UP000749646"/>
    </source>
</evidence>
<sequence length="231" mass="25395">MTNDAQRKASLPILSLNQMGEGWSRFKENSLNQVETWNQMGEGWLKFKEQSKNQMEGGWSKFKEQVIVPLTVGRAGTVGAGEEGDAKMNENVLPRQEQTSEGSQEPEQGARGGNGGQENDKIENKTSSRKGSEGSRARSMSTDQQVSDDSKSNNNNHHNNTNARLSFKATMKKHLKVRPLFTNNHSNNSSNNGERSGAEESSKNGSSNIDPSNKGAHNGDIVRQQQISFDS</sequence>
<gene>
    <name evidence="2" type="ORF">BGZ65_003729</name>
</gene>
<dbReference type="Proteomes" id="UP000749646">
    <property type="component" value="Unassembled WGS sequence"/>
</dbReference>